<evidence type="ECO:0000256" key="4">
    <source>
        <dbReference type="PIRNR" id="PIRNR016020"/>
    </source>
</evidence>
<dbReference type="Pfam" id="PF01263">
    <property type="entry name" value="Aldose_epim"/>
    <property type="match status" value="1"/>
</dbReference>
<evidence type="ECO:0000256" key="3">
    <source>
        <dbReference type="ARBA" id="ARBA00023235"/>
    </source>
</evidence>
<sequence>MSEVLFSNEYARITKTVLNETVELLSIEHEHCSAQVSLYAGQVLSYKPSNTQELFWLSKDSLFEPGKAIRGGIPLCWPWFGENNKQTAQQKAGNHGFARQVTWQVSAISADETAVYLSLSFQGENQHSLWPHKCHLQQDFILGKDFKQSLIMTNLANEPVEYTGALHSYFYVSHPEHVVIERLDGVAFDDKLTGLKQSQASLPNCQGPIDRIYHSGNTMVLQDKVWQREIEIHSNTSQWVLWNPGTETASAMTDIHAGGEHEFVCLEAANTNWQQIEAGQTAVMQQHIKVHSLKR</sequence>
<feature type="active site" evidence="5">
    <location>
        <position position="267"/>
    </location>
</feature>
<evidence type="ECO:0000256" key="2">
    <source>
        <dbReference type="ARBA" id="ARBA00005866"/>
    </source>
</evidence>
<evidence type="ECO:0000313" key="7">
    <source>
        <dbReference type="Proteomes" id="UP000290244"/>
    </source>
</evidence>
<evidence type="ECO:0000256" key="5">
    <source>
        <dbReference type="PIRSR" id="PIRSR016020-1"/>
    </source>
</evidence>
<dbReference type="Proteomes" id="UP000290244">
    <property type="component" value="Chromosome"/>
</dbReference>
<dbReference type="AlphaFoldDB" id="A0A4P6P6Y6"/>
<name>A0A4P6P6Y6_9GAMM</name>
<keyword evidence="3 4" id="KW-0413">Isomerase</keyword>
<dbReference type="CDD" id="cd09020">
    <property type="entry name" value="D-hex-6-P-epi_like"/>
    <property type="match status" value="1"/>
</dbReference>
<dbReference type="PANTHER" id="PTHR11122">
    <property type="entry name" value="APOSPORY-ASSOCIATED PROTEIN C-RELATED"/>
    <property type="match status" value="1"/>
</dbReference>
<dbReference type="EMBL" id="CP034759">
    <property type="protein sequence ID" value="QBG37506.1"/>
    <property type="molecule type" value="Genomic_DNA"/>
</dbReference>
<reference evidence="6 7" key="1">
    <citation type="submission" date="2018-12" db="EMBL/GenBank/DDBJ databases">
        <title>Complete genome of Litorilituus sediminis.</title>
        <authorList>
            <person name="Liu A."/>
            <person name="Rong J."/>
        </authorList>
    </citation>
    <scope>NUCLEOTIDE SEQUENCE [LARGE SCALE GENOMIC DNA]</scope>
    <source>
        <strain evidence="6 7">JCM 17549</strain>
    </source>
</reference>
<dbReference type="GO" id="GO:0005975">
    <property type="term" value="P:carbohydrate metabolic process"/>
    <property type="evidence" value="ECO:0007669"/>
    <property type="project" value="InterPro"/>
</dbReference>
<dbReference type="EC" id="5.1.3.15" evidence="4"/>
<comment type="similarity">
    <text evidence="2 4">Belongs to the glucose-6-phosphate 1-epimerase family.</text>
</comment>
<dbReference type="PIRSF" id="PIRSF016020">
    <property type="entry name" value="PHexose_mutarotase"/>
    <property type="match status" value="1"/>
</dbReference>
<dbReference type="RefSeq" id="WP_130604168.1">
    <property type="nucleotide sequence ID" value="NZ_CP034759.1"/>
</dbReference>
<dbReference type="Gene3D" id="2.70.98.10">
    <property type="match status" value="1"/>
</dbReference>
<accession>A0A4P6P6Y6</accession>
<feature type="active site" evidence="5">
    <location>
        <position position="167"/>
    </location>
</feature>
<proteinExistence type="inferred from homology"/>
<evidence type="ECO:0000313" key="6">
    <source>
        <dbReference type="EMBL" id="QBG37506.1"/>
    </source>
</evidence>
<dbReference type="GO" id="GO:0030246">
    <property type="term" value="F:carbohydrate binding"/>
    <property type="evidence" value="ECO:0007669"/>
    <property type="project" value="UniProtKB-UniRule"/>
</dbReference>
<dbReference type="InterPro" id="IPR011013">
    <property type="entry name" value="Gal_mutarotase_sf_dom"/>
</dbReference>
<dbReference type="SUPFAM" id="SSF74650">
    <property type="entry name" value="Galactose mutarotase-like"/>
    <property type="match status" value="1"/>
</dbReference>
<protein>
    <recommendedName>
        <fullName evidence="4">Putative glucose-6-phosphate 1-epimerase</fullName>
        <ecNumber evidence="4">5.1.3.15</ecNumber>
    </recommendedName>
</protein>
<organism evidence="6 7">
    <name type="scientific">Litorilituus sediminis</name>
    <dbReference type="NCBI Taxonomy" id="718192"/>
    <lineage>
        <taxon>Bacteria</taxon>
        <taxon>Pseudomonadati</taxon>
        <taxon>Pseudomonadota</taxon>
        <taxon>Gammaproteobacteria</taxon>
        <taxon>Alteromonadales</taxon>
        <taxon>Colwelliaceae</taxon>
        <taxon>Litorilituus</taxon>
    </lineage>
</organism>
<dbReference type="OrthoDB" id="9790727at2"/>
<dbReference type="PANTHER" id="PTHR11122:SF13">
    <property type="entry name" value="GLUCOSE-6-PHOSPHATE 1-EPIMERASE"/>
    <property type="match status" value="1"/>
</dbReference>
<gene>
    <name evidence="6" type="ORF">EMK97_18075</name>
</gene>
<dbReference type="InterPro" id="IPR025532">
    <property type="entry name" value="G6P_1-epimerase"/>
</dbReference>
<dbReference type="GO" id="GO:0047938">
    <property type="term" value="F:glucose-6-phosphate 1-epimerase activity"/>
    <property type="evidence" value="ECO:0007669"/>
    <property type="project" value="UniProtKB-UniRule"/>
</dbReference>
<comment type="catalytic activity">
    <reaction evidence="1">
        <text>alpha-D-glucose 6-phosphate = beta-D-glucose 6-phosphate</text>
        <dbReference type="Rhea" id="RHEA:16249"/>
        <dbReference type="ChEBI" id="CHEBI:58225"/>
        <dbReference type="ChEBI" id="CHEBI:58247"/>
        <dbReference type="EC" id="5.1.3.15"/>
    </reaction>
</comment>
<evidence type="ECO:0000256" key="1">
    <source>
        <dbReference type="ARBA" id="ARBA00001096"/>
    </source>
</evidence>
<dbReference type="InterPro" id="IPR008183">
    <property type="entry name" value="Aldose_1/G6P_1-epimerase"/>
</dbReference>
<keyword evidence="7" id="KW-1185">Reference proteome</keyword>
<dbReference type="KEGG" id="lsd:EMK97_18075"/>
<dbReference type="InterPro" id="IPR014718">
    <property type="entry name" value="GH-type_carb-bd"/>
</dbReference>